<dbReference type="InterPro" id="IPR042252">
    <property type="entry name" value="MtfA_N"/>
</dbReference>
<dbReference type="SUPFAM" id="SSF55486">
    <property type="entry name" value="Metalloproteases ('zincins'), catalytic domain"/>
    <property type="match status" value="1"/>
</dbReference>
<dbReference type="OrthoDB" id="9786424at2"/>
<dbReference type="GO" id="GO:0004177">
    <property type="term" value="F:aminopeptidase activity"/>
    <property type="evidence" value="ECO:0007669"/>
    <property type="project" value="TreeGrafter"/>
</dbReference>
<dbReference type="AlphaFoldDB" id="A0A4R3LL55"/>
<dbReference type="EMBL" id="SMAF01000003">
    <property type="protein sequence ID" value="TCT00306.1"/>
    <property type="molecule type" value="Genomic_DNA"/>
</dbReference>
<name>A0A4R3LL55_9GAMM</name>
<evidence type="ECO:0000313" key="1">
    <source>
        <dbReference type="EMBL" id="TCT00306.1"/>
    </source>
</evidence>
<evidence type="ECO:0000313" key="2">
    <source>
        <dbReference type="Proteomes" id="UP000294599"/>
    </source>
</evidence>
<proteinExistence type="predicted"/>
<comment type="caution">
    <text evidence="1">The sequence shown here is derived from an EMBL/GenBank/DDBJ whole genome shotgun (WGS) entry which is preliminary data.</text>
</comment>
<sequence length="258" mass="29155">MLGWLKRRSEPPVISDEAWFDACADIRWLDRLPPGLLDSLRALSARFLRDKCITGSHDLELDDDDRLRIAILACLPVTRLGYDWLRGWSQVIVYQGQFRVRRSWHDDDTGVVTEDEDWLAGEAWHQGPLILSLEDILADLDAPYDGFNLVAHEVAHKLDMLDGACDGVPPLPDRATALRWQAIFSDEYRRFCKAVDAGEETVMDPYAAEAPDEFFAVASETFFSAPDLLAAGHPALHAELRAFYGFELVLPEREGVDR</sequence>
<accession>A0A4R3LL55</accession>
<reference evidence="1 2" key="1">
    <citation type="submission" date="2019-03" db="EMBL/GenBank/DDBJ databases">
        <title>Genomic Encyclopedia of Type Strains, Phase IV (KMG-IV): sequencing the most valuable type-strain genomes for metagenomic binning, comparative biology and taxonomic classification.</title>
        <authorList>
            <person name="Goeker M."/>
        </authorList>
    </citation>
    <scope>NUCLEOTIDE SEQUENCE [LARGE SCALE GENOMIC DNA]</scope>
    <source>
        <strain evidence="1 2">DSM 21944</strain>
    </source>
</reference>
<dbReference type="Gene3D" id="1.10.472.150">
    <property type="entry name" value="Glucose-regulated metallo-peptidase M90, N-terminal domain"/>
    <property type="match status" value="1"/>
</dbReference>
<gene>
    <name evidence="1" type="ORF">EDC25_10374</name>
</gene>
<dbReference type="GO" id="GO:0005829">
    <property type="term" value="C:cytosol"/>
    <property type="evidence" value="ECO:0007669"/>
    <property type="project" value="TreeGrafter"/>
</dbReference>
<dbReference type="Gene3D" id="3.40.390.10">
    <property type="entry name" value="Collagenase (Catalytic Domain)"/>
    <property type="match status" value="1"/>
</dbReference>
<evidence type="ECO:0008006" key="3">
    <source>
        <dbReference type="Google" id="ProtNLM"/>
    </source>
</evidence>
<dbReference type="Pfam" id="PF06167">
    <property type="entry name" value="Peptidase_M90"/>
    <property type="match status" value="1"/>
</dbReference>
<dbReference type="Proteomes" id="UP000294599">
    <property type="component" value="Unassembled WGS sequence"/>
</dbReference>
<dbReference type="PANTHER" id="PTHR30164:SF2">
    <property type="entry name" value="PROTEIN MTFA"/>
    <property type="match status" value="1"/>
</dbReference>
<keyword evidence="2" id="KW-1185">Reference proteome</keyword>
<organism evidence="1 2">
    <name type="scientific">Pseudofulvimonas gallinarii</name>
    <dbReference type="NCBI Taxonomy" id="634155"/>
    <lineage>
        <taxon>Bacteria</taxon>
        <taxon>Pseudomonadati</taxon>
        <taxon>Pseudomonadota</taxon>
        <taxon>Gammaproteobacteria</taxon>
        <taxon>Lysobacterales</taxon>
        <taxon>Rhodanobacteraceae</taxon>
        <taxon>Pseudofulvimonas</taxon>
    </lineage>
</organism>
<dbReference type="InterPro" id="IPR010384">
    <property type="entry name" value="MtfA_fam"/>
</dbReference>
<dbReference type="PANTHER" id="PTHR30164">
    <property type="entry name" value="MTFA PEPTIDASE"/>
    <property type="match status" value="1"/>
</dbReference>
<dbReference type="RefSeq" id="WP_123522697.1">
    <property type="nucleotide sequence ID" value="NZ_JBHLWF010000007.1"/>
</dbReference>
<dbReference type="GO" id="GO:0008237">
    <property type="term" value="F:metallopeptidase activity"/>
    <property type="evidence" value="ECO:0007669"/>
    <property type="project" value="InterPro"/>
</dbReference>
<dbReference type="InterPro" id="IPR024079">
    <property type="entry name" value="MetalloPept_cat_dom_sf"/>
</dbReference>
<dbReference type="CDD" id="cd20169">
    <property type="entry name" value="Peptidase_M90_mtfA"/>
    <property type="match status" value="1"/>
</dbReference>
<protein>
    <recommendedName>
        <fullName evidence="3">Zinc-dependent peptidase</fullName>
    </recommendedName>
</protein>